<proteinExistence type="predicted"/>
<dbReference type="Proteomes" id="UP000005387">
    <property type="component" value="Unassembled WGS sequence"/>
</dbReference>
<dbReference type="EMBL" id="AEDD01000008">
    <property type="protein sequence ID" value="EFM10138.1"/>
    <property type="molecule type" value="Genomic_DNA"/>
</dbReference>
<protein>
    <submittedName>
        <fullName evidence="1">Uncharacterized protein</fullName>
    </submittedName>
</protein>
<gene>
    <name evidence="1" type="ORF">PaecuDRAFT_3097</name>
</gene>
<reference evidence="1 2" key="1">
    <citation type="submission" date="2010-07" db="EMBL/GenBank/DDBJ databases">
        <title>The draft genome of Paenibacillus curdlanolyticus YK9.</title>
        <authorList>
            <consortium name="US DOE Joint Genome Institute (JGI-PGF)"/>
            <person name="Lucas S."/>
            <person name="Copeland A."/>
            <person name="Lapidus A."/>
            <person name="Cheng J.-F."/>
            <person name="Bruce D."/>
            <person name="Goodwin L."/>
            <person name="Pitluck S."/>
            <person name="Land M.L."/>
            <person name="Hauser L."/>
            <person name="Chang Y.-J."/>
            <person name="Jeffries C."/>
            <person name="Anderson I.J."/>
            <person name="Johnson E."/>
            <person name="Loganathan U."/>
            <person name="Mulhopadhyay B."/>
            <person name="Kyrpides N."/>
            <person name="Woyke T.J."/>
        </authorList>
    </citation>
    <scope>NUCLEOTIDE SEQUENCE [LARGE SCALE GENOMIC DNA]</scope>
    <source>
        <strain evidence="1 2">YK9</strain>
    </source>
</reference>
<accession>E0IBQ8</accession>
<dbReference type="STRING" id="717606.PaecuDRAFT_3097"/>
<dbReference type="AlphaFoldDB" id="E0IBQ8"/>
<name>E0IBQ8_9BACL</name>
<sequence>MSITGWVWMQLTLQERIGIMEFASDQNALKWKTARSG</sequence>
<keyword evidence="2" id="KW-1185">Reference proteome</keyword>
<evidence type="ECO:0000313" key="2">
    <source>
        <dbReference type="Proteomes" id="UP000005387"/>
    </source>
</evidence>
<evidence type="ECO:0000313" key="1">
    <source>
        <dbReference type="EMBL" id="EFM10138.1"/>
    </source>
</evidence>
<organism evidence="1 2">
    <name type="scientific">Paenibacillus curdlanolyticus YK9</name>
    <dbReference type="NCBI Taxonomy" id="717606"/>
    <lineage>
        <taxon>Bacteria</taxon>
        <taxon>Bacillati</taxon>
        <taxon>Bacillota</taxon>
        <taxon>Bacilli</taxon>
        <taxon>Bacillales</taxon>
        <taxon>Paenibacillaceae</taxon>
        <taxon>Paenibacillus</taxon>
    </lineage>
</organism>